<dbReference type="GO" id="GO:0016020">
    <property type="term" value="C:membrane"/>
    <property type="evidence" value="ECO:0007669"/>
    <property type="project" value="InterPro"/>
</dbReference>
<comment type="caution">
    <text evidence="3">The sequence shown here is derived from an EMBL/GenBank/DDBJ whole genome shotgun (WGS) entry which is preliminary data.</text>
</comment>
<sequence>MNLDVDPDGTSSPAHHPLKPVTPTNSSPQTGWQYSFSHSSQSWSSRPSLTTYARRRRWIRMRKPIDTSLSTPTSPPPQWSSPSPKLETAGADLVRRLQGRTMDKERVEVVVGWVGERGDEQEGEGRSVGRDEVTKILNAFDHECYKLRAASLLVPSVVGDVRAVQAVERSLKFWSDRVKFRDDVRSFKEGKS</sequence>
<feature type="compositionally biased region" description="Polar residues" evidence="1">
    <location>
        <begin position="22"/>
        <end position="34"/>
    </location>
</feature>
<dbReference type="AlphaFoldDB" id="A0AAD5S5Q9"/>
<organism evidence="3 4">
    <name type="scientific">Rhizophlyctis rosea</name>
    <dbReference type="NCBI Taxonomy" id="64517"/>
    <lineage>
        <taxon>Eukaryota</taxon>
        <taxon>Fungi</taxon>
        <taxon>Fungi incertae sedis</taxon>
        <taxon>Chytridiomycota</taxon>
        <taxon>Chytridiomycota incertae sedis</taxon>
        <taxon>Chytridiomycetes</taxon>
        <taxon>Rhizophlyctidales</taxon>
        <taxon>Rhizophlyctidaceae</taxon>
        <taxon>Rhizophlyctis</taxon>
    </lineage>
</organism>
<dbReference type="InterPro" id="IPR006614">
    <property type="entry name" value="Peroxin/Ferlin"/>
</dbReference>
<protein>
    <recommendedName>
        <fullName evidence="2">Peroxin/Ferlin domain-containing protein</fullName>
    </recommendedName>
</protein>
<keyword evidence="4" id="KW-1185">Reference proteome</keyword>
<accession>A0AAD5S5Q9</accession>
<evidence type="ECO:0000259" key="2">
    <source>
        <dbReference type="SMART" id="SM00694"/>
    </source>
</evidence>
<feature type="region of interest" description="Disordered" evidence="1">
    <location>
        <begin position="1"/>
        <end position="49"/>
    </location>
</feature>
<evidence type="ECO:0000313" key="3">
    <source>
        <dbReference type="EMBL" id="KAJ3042060.1"/>
    </source>
</evidence>
<feature type="compositionally biased region" description="Low complexity" evidence="1">
    <location>
        <begin position="35"/>
        <end position="48"/>
    </location>
</feature>
<dbReference type="SMART" id="SM00694">
    <property type="entry name" value="DysFC"/>
    <property type="match status" value="1"/>
</dbReference>
<feature type="domain" description="Peroxin/Ferlin" evidence="2">
    <location>
        <begin position="31"/>
        <end position="65"/>
    </location>
</feature>
<evidence type="ECO:0000256" key="1">
    <source>
        <dbReference type="SAM" id="MobiDB-lite"/>
    </source>
</evidence>
<dbReference type="Proteomes" id="UP001212841">
    <property type="component" value="Unassembled WGS sequence"/>
</dbReference>
<dbReference type="EMBL" id="JADGJD010001446">
    <property type="protein sequence ID" value="KAJ3042060.1"/>
    <property type="molecule type" value="Genomic_DNA"/>
</dbReference>
<proteinExistence type="predicted"/>
<reference evidence="3" key="1">
    <citation type="submission" date="2020-05" db="EMBL/GenBank/DDBJ databases">
        <title>Phylogenomic resolution of chytrid fungi.</title>
        <authorList>
            <person name="Stajich J.E."/>
            <person name="Amses K."/>
            <person name="Simmons R."/>
            <person name="Seto K."/>
            <person name="Myers J."/>
            <person name="Bonds A."/>
            <person name="Quandt C.A."/>
            <person name="Barry K."/>
            <person name="Liu P."/>
            <person name="Grigoriev I."/>
            <person name="Longcore J.E."/>
            <person name="James T.Y."/>
        </authorList>
    </citation>
    <scope>NUCLEOTIDE SEQUENCE</scope>
    <source>
        <strain evidence="3">JEL0318</strain>
    </source>
</reference>
<gene>
    <name evidence="3" type="ORF">HK097_002122</name>
</gene>
<feature type="region of interest" description="Disordered" evidence="1">
    <location>
        <begin position="63"/>
        <end position="86"/>
    </location>
</feature>
<evidence type="ECO:0000313" key="4">
    <source>
        <dbReference type="Proteomes" id="UP001212841"/>
    </source>
</evidence>
<name>A0AAD5S5Q9_9FUNG</name>